<dbReference type="AlphaFoldDB" id="A0AAN7B1F3"/>
<reference evidence="2" key="1">
    <citation type="journal article" date="2023" name="Mol. Phylogenet. Evol.">
        <title>Genome-scale phylogeny and comparative genomics of the fungal order Sordariales.</title>
        <authorList>
            <person name="Hensen N."/>
            <person name="Bonometti L."/>
            <person name="Westerberg I."/>
            <person name="Brannstrom I.O."/>
            <person name="Guillou S."/>
            <person name="Cros-Aarteil S."/>
            <person name="Calhoun S."/>
            <person name="Haridas S."/>
            <person name="Kuo A."/>
            <person name="Mondo S."/>
            <person name="Pangilinan J."/>
            <person name="Riley R."/>
            <person name="LaButti K."/>
            <person name="Andreopoulos B."/>
            <person name="Lipzen A."/>
            <person name="Chen C."/>
            <person name="Yan M."/>
            <person name="Daum C."/>
            <person name="Ng V."/>
            <person name="Clum A."/>
            <person name="Steindorff A."/>
            <person name="Ohm R.A."/>
            <person name="Martin F."/>
            <person name="Silar P."/>
            <person name="Natvig D.O."/>
            <person name="Lalanne C."/>
            <person name="Gautier V."/>
            <person name="Ament-Velasquez S.L."/>
            <person name="Kruys A."/>
            <person name="Hutchinson M.I."/>
            <person name="Powell A.J."/>
            <person name="Barry K."/>
            <person name="Miller A.N."/>
            <person name="Grigoriev I.V."/>
            <person name="Debuchy R."/>
            <person name="Gladieux P."/>
            <person name="Hiltunen Thoren M."/>
            <person name="Johannesson H."/>
        </authorList>
    </citation>
    <scope>NUCLEOTIDE SEQUENCE</scope>
    <source>
        <strain evidence="2">PSN293</strain>
    </source>
</reference>
<dbReference type="PANTHER" id="PTHR24148:SF73">
    <property type="entry name" value="HET DOMAIN PROTEIN (AFU_ORTHOLOGUE AFUA_8G01020)"/>
    <property type="match status" value="1"/>
</dbReference>
<dbReference type="Pfam" id="PF26639">
    <property type="entry name" value="Het-6_barrel"/>
    <property type="match status" value="1"/>
</dbReference>
<accession>A0AAN7B1F3</accession>
<keyword evidence="3" id="KW-1185">Reference proteome</keyword>
<dbReference type="Proteomes" id="UP001301769">
    <property type="component" value="Unassembled WGS sequence"/>
</dbReference>
<proteinExistence type="predicted"/>
<sequence length="611" mass="68790">MSDTTPKPSLYGAKSLGSHQIRLLYLNPAHESDTLTGHLEVVDLKKCPPYEALSYEWGSPEKPCIFTATENNHRVNITESLYHALRDLRHAAPAPAQEPSGQRVIWADGICINQEDLDERGSQVSIMASIYRGASRVITYIGHESDGSTAAVALAASLLGAFEDRVKVDLQDASGLAKAGLPPITDKSWKALKELCLRRWAGRCWCAQEFLCNKDLIMMCGRTVFPAWTTLLSVVRLVYARQLPAAMIPSHDEDPDSLRDCLISLINLRSPLQYMLKPQRKQLLKLLQSFHPFQVSDPRDKVYSLLGHSLDHEHLGIEVDYTISPEQLYTTVAAEIATEYQDLRLLLSNLHHKSLSNLPSWVPDWSTWYFGSDLGGAGYDHTLFASGHTRASLKVIGTRLQTKLSVSGCLLDTITWVGDEILPYYTTHEKPVATRRRGWITKQLEVVRKLDPYPYLGNSGTQNPDITTVLWKTLISNTNHDESIAKAEYVDYFNAHYHHTDHPDDARGARDNDASDMSEKARRFCDAVRWRSRYRRVATTESGYFGAVPQKAQVGDILCLFQGGRHLYIVRPVDSGQLFKYVGHAYVHGLMGGEIVREEWYQKKKGEIILV</sequence>
<dbReference type="EMBL" id="MU858213">
    <property type="protein sequence ID" value="KAK4209181.1"/>
    <property type="molecule type" value="Genomic_DNA"/>
</dbReference>
<evidence type="ECO:0000313" key="3">
    <source>
        <dbReference type="Proteomes" id="UP001301769"/>
    </source>
</evidence>
<feature type="domain" description="Heterokaryon incompatibility" evidence="1">
    <location>
        <begin position="50"/>
        <end position="209"/>
    </location>
</feature>
<gene>
    <name evidence="2" type="ORF">QBC37DRAFT_324325</name>
</gene>
<dbReference type="InterPro" id="IPR010730">
    <property type="entry name" value="HET"/>
</dbReference>
<evidence type="ECO:0000313" key="2">
    <source>
        <dbReference type="EMBL" id="KAK4209181.1"/>
    </source>
</evidence>
<dbReference type="Pfam" id="PF06985">
    <property type="entry name" value="HET"/>
    <property type="match status" value="1"/>
</dbReference>
<dbReference type="PANTHER" id="PTHR24148">
    <property type="entry name" value="ANKYRIN REPEAT DOMAIN-CONTAINING PROTEIN 39 HOMOLOG-RELATED"/>
    <property type="match status" value="1"/>
</dbReference>
<name>A0AAN7B1F3_9PEZI</name>
<evidence type="ECO:0000259" key="1">
    <source>
        <dbReference type="Pfam" id="PF06985"/>
    </source>
</evidence>
<dbReference type="InterPro" id="IPR052895">
    <property type="entry name" value="HetReg/Transcr_Mod"/>
</dbReference>
<organism evidence="2 3">
    <name type="scientific">Rhypophila decipiens</name>
    <dbReference type="NCBI Taxonomy" id="261697"/>
    <lineage>
        <taxon>Eukaryota</taxon>
        <taxon>Fungi</taxon>
        <taxon>Dikarya</taxon>
        <taxon>Ascomycota</taxon>
        <taxon>Pezizomycotina</taxon>
        <taxon>Sordariomycetes</taxon>
        <taxon>Sordariomycetidae</taxon>
        <taxon>Sordariales</taxon>
        <taxon>Naviculisporaceae</taxon>
        <taxon>Rhypophila</taxon>
    </lineage>
</organism>
<reference evidence="2" key="2">
    <citation type="submission" date="2023-05" db="EMBL/GenBank/DDBJ databases">
        <authorList>
            <consortium name="Lawrence Berkeley National Laboratory"/>
            <person name="Steindorff A."/>
            <person name="Hensen N."/>
            <person name="Bonometti L."/>
            <person name="Westerberg I."/>
            <person name="Brannstrom I.O."/>
            <person name="Guillou S."/>
            <person name="Cros-Aarteil S."/>
            <person name="Calhoun S."/>
            <person name="Haridas S."/>
            <person name="Kuo A."/>
            <person name="Mondo S."/>
            <person name="Pangilinan J."/>
            <person name="Riley R."/>
            <person name="Labutti K."/>
            <person name="Andreopoulos B."/>
            <person name="Lipzen A."/>
            <person name="Chen C."/>
            <person name="Yanf M."/>
            <person name="Daum C."/>
            <person name="Ng V."/>
            <person name="Clum A."/>
            <person name="Ohm R."/>
            <person name="Martin F."/>
            <person name="Silar P."/>
            <person name="Natvig D."/>
            <person name="Lalanne C."/>
            <person name="Gautier V."/>
            <person name="Ament-Velasquez S.L."/>
            <person name="Kruys A."/>
            <person name="Hutchinson M.I."/>
            <person name="Powell A.J."/>
            <person name="Barry K."/>
            <person name="Miller A.N."/>
            <person name="Grigoriev I.V."/>
            <person name="Debuchy R."/>
            <person name="Gladieux P."/>
            <person name="Thoren M.H."/>
            <person name="Johannesson H."/>
        </authorList>
    </citation>
    <scope>NUCLEOTIDE SEQUENCE</scope>
    <source>
        <strain evidence="2">PSN293</strain>
    </source>
</reference>
<protein>
    <submittedName>
        <fullName evidence="2">Heterokaryon incompatibility protein-domain-containing protein</fullName>
    </submittedName>
</protein>
<comment type="caution">
    <text evidence="2">The sequence shown here is derived from an EMBL/GenBank/DDBJ whole genome shotgun (WGS) entry which is preliminary data.</text>
</comment>